<dbReference type="EMBL" id="LN829119">
    <property type="protein sequence ID" value="CPR16480.1"/>
    <property type="molecule type" value="Genomic_DNA"/>
</dbReference>
<accession>A0A0D6JBP5</accession>
<dbReference type="KEGG" id="fil:BN1229_v1_0822"/>
<dbReference type="InterPro" id="IPR003746">
    <property type="entry name" value="DUF167"/>
</dbReference>
<dbReference type="OrthoDB" id="9801972at2"/>
<evidence type="ECO:0000313" key="3">
    <source>
        <dbReference type="EMBL" id="CPR16480.1"/>
    </source>
</evidence>
<dbReference type="NCBIfam" id="TIGR00251">
    <property type="entry name" value="DUF167 family protein"/>
    <property type="match status" value="1"/>
</dbReference>
<proteinExistence type="inferred from homology"/>
<dbReference type="SMART" id="SM01152">
    <property type="entry name" value="DUF167"/>
    <property type="match status" value="1"/>
</dbReference>
<protein>
    <recommendedName>
        <fullName evidence="2">UPF0235 protein YBN1229_v1_0827</fullName>
    </recommendedName>
</protein>
<dbReference type="AlphaFoldDB" id="A0A0D6JBP5"/>
<gene>
    <name evidence="3" type="ORF">YBN1229_v1_0827</name>
</gene>
<dbReference type="Pfam" id="PF02594">
    <property type="entry name" value="DUF167"/>
    <property type="match status" value="1"/>
</dbReference>
<dbReference type="KEGG" id="fiy:BN1229_v1_0827"/>
<evidence type="ECO:0000313" key="4">
    <source>
        <dbReference type="Proteomes" id="UP000033187"/>
    </source>
</evidence>
<dbReference type="InterPro" id="IPR036591">
    <property type="entry name" value="YggU-like_sf"/>
</dbReference>
<evidence type="ECO:0000256" key="2">
    <source>
        <dbReference type="HAMAP-Rule" id="MF_00634"/>
    </source>
</evidence>
<dbReference type="Gene3D" id="3.30.1200.10">
    <property type="entry name" value="YggU-like"/>
    <property type="match status" value="1"/>
</dbReference>
<dbReference type="Proteomes" id="UP000033187">
    <property type="component" value="Chromosome 1"/>
</dbReference>
<keyword evidence="4" id="KW-1185">Reference proteome</keyword>
<dbReference type="RefSeq" id="WP_046476779.1">
    <property type="nucleotide sequence ID" value="NZ_LN829118.1"/>
</dbReference>
<organism evidence="3 4">
    <name type="scientific">Candidatus Filomicrobium marinum</name>
    <dbReference type="NCBI Taxonomy" id="1608628"/>
    <lineage>
        <taxon>Bacteria</taxon>
        <taxon>Pseudomonadati</taxon>
        <taxon>Pseudomonadota</taxon>
        <taxon>Alphaproteobacteria</taxon>
        <taxon>Hyphomicrobiales</taxon>
        <taxon>Hyphomicrobiaceae</taxon>
        <taxon>Filomicrobium</taxon>
    </lineage>
</organism>
<comment type="similarity">
    <text evidence="1 2">Belongs to the UPF0235 family.</text>
</comment>
<dbReference type="SUPFAM" id="SSF69786">
    <property type="entry name" value="YggU-like"/>
    <property type="match status" value="1"/>
</dbReference>
<name>A0A0D6JBP5_9HYPH</name>
<dbReference type="HAMAP" id="MF_00634">
    <property type="entry name" value="UPF0235"/>
    <property type="match status" value="1"/>
</dbReference>
<reference evidence="4" key="1">
    <citation type="submission" date="2015-02" db="EMBL/GenBank/DDBJ databases">
        <authorList>
            <person name="Chooi Y.-H."/>
        </authorList>
    </citation>
    <scope>NUCLEOTIDE SEQUENCE [LARGE SCALE GENOMIC DNA]</scope>
    <source>
        <strain evidence="4">strain Y</strain>
    </source>
</reference>
<sequence>MTDKSLPWRQIAEGVELRIRLTPKAARDEILGLEQTADGPAIKARVRALPADGAANAAIEKLVAKWIGVPKTSVAVSQGQKSRVKGLTIHGEPKGLATRLESLWQDLAAQ</sequence>
<evidence type="ECO:0000256" key="1">
    <source>
        <dbReference type="ARBA" id="ARBA00010364"/>
    </source>
</evidence>